<keyword evidence="6 9" id="KW-0418">Kinase</keyword>
<dbReference type="FunFam" id="3.30.63.10:FF:000002">
    <property type="entry name" value="Guanylate kinase 1"/>
    <property type="match status" value="1"/>
</dbReference>
<dbReference type="PANTHER" id="PTHR23117:SF13">
    <property type="entry name" value="GUANYLATE KINASE"/>
    <property type="match status" value="1"/>
</dbReference>
<dbReference type="EMBL" id="CP021416">
    <property type="protein sequence ID" value="ARU47699.1"/>
    <property type="molecule type" value="Genomic_DNA"/>
</dbReference>
<evidence type="ECO:0000256" key="1">
    <source>
        <dbReference type="ARBA" id="ARBA00005790"/>
    </source>
</evidence>
<dbReference type="GO" id="GO:0004385">
    <property type="term" value="F:GMP kinase activity"/>
    <property type="evidence" value="ECO:0007669"/>
    <property type="project" value="UniProtKB-UniRule"/>
</dbReference>
<dbReference type="GO" id="GO:0005829">
    <property type="term" value="C:cytosol"/>
    <property type="evidence" value="ECO:0007669"/>
    <property type="project" value="TreeGrafter"/>
</dbReference>
<feature type="domain" description="Guanylate kinase-like" evidence="10">
    <location>
        <begin position="4"/>
        <end position="183"/>
    </location>
</feature>
<dbReference type="PANTHER" id="PTHR23117">
    <property type="entry name" value="GUANYLATE KINASE-RELATED"/>
    <property type="match status" value="1"/>
</dbReference>
<accession>A0A1Y0HHX2</accession>
<comment type="function">
    <text evidence="9">Essential for recycling GMP and indirectly, cGMP.</text>
</comment>
<protein>
    <recommendedName>
        <fullName evidence="3 9">Guanylate kinase</fullName>
        <ecNumber evidence="2 9">2.7.4.8</ecNumber>
    </recommendedName>
    <alternativeName>
        <fullName evidence="8 9">GMP kinase</fullName>
    </alternativeName>
</protein>
<dbReference type="PROSITE" id="PS00856">
    <property type="entry name" value="GUANYLATE_KINASE_1"/>
    <property type="match status" value="1"/>
</dbReference>
<evidence type="ECO:0000256" key="7">
    <source>
        <dbReference type="ARBA" id="ARBA00022840"/>
    </source>
</evidence>
<gene>
    <name evidence="9" type="primary">gmk</name>
    <name evidence="11" type="ORF">Sdiek1_0523</name>
</gene>
<dbReference type="InterPro" id="IPR008145">
    <property type="entry name" value="GK/Ca_channel_bsu"/>
</dbReference>
<dbReference type="SUPFAM" id="SSF52540">
    <property type="entry name" value="P-loop containing nucleoside triphosphate hydrolases"/>
    <property type="match status" value="1"/>
</dbReference>
<dbReference type="InterPro" id="IPR003593">
    <property type="entry name" value="AAA+_ATPase"/>
</dbReference>
<evidence type="ECO:0000256" key="3">
    <source>
        <dbReference type="ARBA" id="ARBA00016296"/>
    </source>
</evidence>
<dbReference type="OrthoDB" id="9808150at2"/>
<proteinExistence type="inferred from homology"/>
<dbReference type="InterPro" id="IPR008144">
    <property type="entry name" value="Guanylate_kin-like_dom"/>
</dbReference>
<keyword evidence="9" id="KW-0963">Cytoplasm</keyword>
<dbReference type="CDD" id="cd00071">
    <property type="entry name" value="GMPK"/>
    <property type="match status" value="1"/>
</dbReference>
<dbReference type="PROSITE" id="PS50052">
    <property type="entry name" value="GUANYLATE_KINASE_2"/>
    <property type="match status" value="1"/>
</dbReference>
<dbReference type="GO" id="GO:0005524">
    <property type="term" value="F:ATP binding"/>
    <property type="evidence" value="ECO:0007669"/>
    <property type="project" value="UniProtKB-UniRule"/>
</dbReference>
<evidence type="ECO:0000313" key="11">
    <source>
        <dbReference type="EMBL" id="ARU47699.1"/>
    </source>
</evidence>
<feature type="binding site" evidence="9">
    <location>
        <begin position="11"/>
        <end position="18"/>
    </location>
    <ligand>
        <name>ATP</name>
        <dbReference type="ChEBI" id="CHEBI:30616"/>
    </ligand>
</feature>
<dbReference type="InterPro" id="IPR027417">
    <property type="entry name" value="P-loop_NTPase"/>
</dbReference>
<dbReference type="Proteomes" id="UP000196005">
    <property type="component" value="Chromosome"/>
</dbReference>
<comment type="similarity">
    <text evidence="1 9">Belongs to the guanylate kinase family.</text>
</comment>
<organism evidence="11 12">
    <name type="scientific">Sulfurospirillum diekertiae</name>
    <dbReference type="NCBI Taxonomy" id="1854492"/>
    <lineage>
        <taxon>Bacteria</taxon>
        <taxon>Pseudomonadati</taxon>
        <taxon>Campylobacterota</taxon>
        <taxon>Epsilonproteobacteria</taxon>
        <taxon>Campylobacterales</taxon>
        <taxon>Sulfurospirillaceae</taxon>
        <taxon>Sulfurospirillum</taxon>
    </lineage>
</organism>
<evidence type="ECO:0000256" key="2">
    <source>
        <dbReference type="ARBA" id="ARBA00012961"/>
    </source>
</evidence>
<evidence type="ECO:0000256" key="4">
    <source>
        <dbReference type="ARBA" id="ARBA00022679"/>
    </source>
</evidence>
<dbReference type="NCBIfam" id="TIGR03263">
    <property type="entry name" value="guanyl_kin"/>
    <property type="match status" value="1"/>
</dbReference>
<keyword evidence="4 9" id="KW-0808">Transferase</keyword>
<name>A0A1Y0HHX2_9BACT</name>
<dbReference type="KEGG" id="suls:Sdiek1_0523"/>
<evidence type="ECO:0000256" key="5">
    <source>
        <dbReference type="ARBA" id="ARBA00022741"/>
    </source>
</evidence>
<keyword evidence="12" id="KW-1185">Reference proteome</keyword>
<keyword evidence="7 9" id="KW-0067">ATP-binding</keyword>
<dbReference type="SMART" id="SM00072">
    <property type="entry name" value="GuKc"/>
    <property type="match status" value="1"/>
</dbReference>
<sequence length="205" mass="23325">MVKGNLLVISGPSGSGKSSLMKEVINEISDSYFSISSTTRAIREGEIDGINYHFISKEDFEKDIDAGFFLEWAKVHDNYYGTSLKPILKELHEGKLVICDIDVQGHKIAREKFGNLITSVFITTPDQKSLKERLIYRGTDSQEIIEKRLANAVSEMTRIREYDYVLINDDFKIALHDMLAIAYASRKKMELMDLGEFISSWANID</sequence>
<keyword evidence="5 9" id="KW-0547">Nucleotide-binding</keyword>
<dbReference type="Pfam" id="PF00625">
    <property type="entry name" value="Guanylate_kin"/>
    <property type="match status" value="1"/>
</dbReference>
<comment type="subcellular location">
    <subcellularLocation>
        <location evidence="9">Cytoplasm</location>
    </subcellularLocation>
</comment>
<dbReference type="InterPro" id="IPR017665">
    <property type="entry name" value="Guanylate_kinase"/>
</dbReference>
<dbReference type="Gene3D" id="3.30.63.10">
    <property type="entry name" value="Guanylate Kinase phosphate binding domain"/>
    <property type="match status" value="1"/>
</dbReference>
<dbReference type="Gene3D" id="3.40.50.300">
    <property type="entry name" value="P-loop containing nucleotide triphosphate hydrolases"/>
    <property type="match status" value="1"/>
</dbReference>
<evidence type="ECO:0000256" key="9">
    <source>
        <dbReference type="HAMAP-Rule" id="MF_00328"/>
    </source>
</evidence>
<evidence type="ECO:0000256" key="8">
    <source>
        <dbReference type="ARBA" id="ARBA00030128"/>
    </source>
</evidence>
<reference evidence="12" key="1">
    <citation type="submission" date="2017-05" db="EMBL/GenBank/DDBJ databases">
        <title>Dechlorination kinetics govern the competition between two new strains of the genus Sulfurospirillum.</title>
        <authorList>
            <person name="Buttet G.F."/>
            <person name="Murray A.M."/>
            <person name="Goris T."/>
            <person name="Burion M."/>
            <person name="Lin B."/>
            <person name="Rolle M."/>
            <person name="Maillard J."/>
        </authorList>
    </citation>
    <scope>NUCLEOTIDE SEQUENCE [LARGE SCALE GENOMIC DNA]</scope>
    <source>
        <strain evidence="12">SL2-1</strain>
    </source>
</reference>
<evidence type="ECO:0000256" key="6">
    <source>
        <dbReference type="ARBA" id="ARBA00022777"/>
    </source>
</evidence>
<dbReference type="InterPro" id="IPR020590">
    <property type="entry name" value="Guanylate_kinase_CS"/>
</dbReference>
<evidence type="ECO:0000313" key="12">
    <source>
        <dbReference type="Proteomes" id="UP000196005"/>
    </source>
</evidence>
<evidence type="ECO:0000259" key="10">
    <source>
        <dbReference type="PROSITE" id="PS50052"/>
    </source>
</evidence>
<dbReference type="SMART" id="SM00382">
    <property type="entry name" value="AAA"/>
    <property type="match status" value="1"/>
</dbReference>
<dbReference type="EC" id="2.7.4.8" evidence="2 9"/>
<dbReference type="RefSeq" id="WP_087437764.1">
    <property type="nucleotide sequence ID" value="NZ_CP021416.1"/>
</dbReference>
<comment type="catalytic activity">
    <reaction evidence="9">
        <text>GMP + ATP = GDP + ADP</text>
        <dbReference type="Rhea" id="RHEA:20780"/>
        <dbReference type="ChEBI" id="CHEBI:30616"/>
        <dbReference type="ChEBI" id="CHEBI:58115"/>
        <dbReference type="ChEBI" id="CHEBI:58189"/>
        <dbReference type="ChEBI" id="CHEBI:456216"/>
        <dbReference type="EC" id="2.7.4.8"/>
    </reaction>
</comment>
<dbReference type="HAMAP" id="MF_00328">
    <property type="entry name" value="Guanylate_kinase"/>
    <property type="match status" value="1"/>
</dbReference>
<dbReference type="AlphaFoldDB" id="A0A1Y0HHX2"/>